<evidence type="ECO:0000313" key="3">
    <source>
        <dbReference type="EMBL" id="MFD1366152.1"/>
    </source>
</evidence>
<protein>
    <submittedName>
        <fullName evidence="3">Multiprotein-bridging factor 1 family protein</fullName>
    </submittedName>
</protein>
<dbReference type="SMART" id="SM00530">
    <property type="entry name" value="HTH_XRE"/>
    <property type="match status" value="1"/>
</dbReference>
<feature type="compositionally biased region" description="Basic residues" evidence="1">
    <location>
        <begin position="1"/>
        <end position="10"/>
    </location>
</feature>
<keyword evidence="4" id="KW-1185">Reference proteome</keyword>
<feature type="domain" description="HTH cro/C1-type" evidence="2">
    <location>
        <begin position="20"/>
        <end position="74"/>
    </location>
</feature>
<dbReference type="PROSITE" id="PS50943">
    <property type="entry name" value="HTH_CROC1"/>
    <property type="match status" value="1"/>
</dbReference>
<gene>
    <name evidence="3" type="ORF">ACFQ5G_12430</name>
</gene>
<dbReference type="Gene3D" id="1.10.260.40">
    <property type="entry name" value="lambda repressor-like DNA-binding domains"/>
    <property type="match status" value="1"/>
</dbReference>
<dbReference type="Proteomes" id="UP001597183">
    <property type="component" value="Unassembled WGS sequence"/>
</dbReference>
<dbReference type="InterPro" id="IPR010982">
    <property type="entry name" value="Lambda_DNA-bd_dom_sf"/>
</dbReference>
<dbReference type="RefSeq" id="WP_317786566.1">
    <property type="nucleotide sequence ID" value="NZ_AP028461.1"/>
</dbReference>
<dbReference type="InterPro" id="IPR001387">
    <property type="entry name" value="Cro/C1-type_HTH"/>
</dbReference>
<accession>A0ABW4A7X4</accession>
<proteinExistence type="predicted"/>
<evidence type="ECO:0000256" key="1">
    <source>
        <dbReference type="SAM" id="MobiDB-lite"/>
    </source>
</evidence>
<dbReference type="CDD" id="cd00093">
    <property type="entry name" value="HTH_XRE"/>
    <property type="match status" value="1"/>
</dbReference>
<dbReference type="SUPFAM" id="SSF47413">
    <property type="entry name" value="lambda repressor-like DNA-binding domains"/>
    <property type="match status" value="1"/>
</dbReference>
<sequence>MTSTRRPRRKSPVDHDPRKLREARIRAGMQQQELAALIGISPSVISEAERGTRGITPKVRVRLGEVLACDPITFAPSRVAA</sequence>
<comment type="caution">
    <text evidence="3">The sequence shown here is derived from an EMBL/GenBank/DDBJ whole genome shotgun (WGS) entry which is preliminary data.</text>
</comment>
<dbReference type="EMBL" id="JBHTMK010000016">
    <property type="protein sequence ID" value="MFD1366152.1"/>
    <property type="molecule type" value="Genomic_DNA"/>
</dbReference>
<reference evidence="4" key="1">
    <citation type="journal article" date="2019" name="Int. J. Syst. Evol. Microbiol.">
        <title>The Global Catalogue of Microorganisms (GCM) 10K type strain sequencing project: providing services to taxonomists for standard genome sequencing and annotation.</title>
        <authorList>
            <consortium name="The Broad Institute Genomics Platform"/>
            <consortium name="The Broad Institute Genome Sequencing Center for Infectious Disease"/>
            <person name="Wu L."/>
            <person name="Ma J."/>
        </authorList>
    </citation>
    <scope>NUCLEOTIDE SEQUENCE [LARGE SCALE GENOMIC DNA]</scope>
    <source>
        <strain evidence="4">CCM 7526</strain>
    </source>
</reference>
<name>A0ABW4A7X4_9ACTN</name>
<dbReference type="Pfam" id="PF01381">
    <property type="entry name" value="HTH_3"/>
    <property type="match status" value="1"/>
</dbReference>
<feature type="region of interest" description="Disordered" evidence="1">
    <location>
        <begin position="1"/>
        <end position="20"/>
    </location>
</feature>
<organism evidence="3 4">
    <name type="scientific">Actinoplanes sichuanensis</name>
    <dbReference type="NCBI Taxonomy" id="512349"/>
    <lineage>
        <taxon>Bacteria</taxon>
        <taxon>Bacillati</taxon>
        <taxon>Actinomycetota</taxon>
        <taxon>Actinomycetes</taxon>
        <taxon>Micromonosporales</taxon>
        <taxon>Micromonosporaceae</taxon>
        <taxon>Actinoplanes</taxon>
    </lineage>
</organism>
<evidence type="ECO:0000313" key="4">
    <source>
        <dbReference type="Proteomes" id="UP001597183"/>
    </source>
</evidence>
<feature type="compositionally biased region" description="Basic and acidic residues" evidence="1">
    <location>
        <begin position="11"/>
        <end position="20"/>
    </location>
</feature>
<evidence type="ECO:0000259" key="2">
    <source>
        <dbReference type="PROSITE" id="PS50943"/>
    </source>
</evidence>